<feature type="non-terminal residue" evidence="1">
    <location>
        <position position="1"/>
    </location>
</feature>
<evidence type="ECO:0000313" key="2">
    <source>
        <dbReference type="Proteomes" id="UP001139981"/>
    </source>
</evidence>
<protein>
    <submittedName>
        <fullName evidence="1">AAA ATPase midasin</fullName>
    </submittedName>
</protein>
<gene>
    <name evidence="1" type="primary">MDN1_5</name>
    <name evidence="1" type="ORF">IWW38_005450</name>
</gene>
<accession>A0ACC1LV49</accession>
<dbReference type="EMBL" id="JANBVB010002551">
    <property type="protein sequence ID" value="KAJ2884232.1"/>
    <property type="molecule type" value="Genomic_DNA"/>
</dbReference>
<organism evidence="1 2">
    <name type="scientific">Coemansia aciculifera</name>
    <dbReference type="NCBI Taxonomy" id="417176"/>
    <lineage>
        <taxon>Eukaryota</taxon>
        <taxon>Fungi</taxon>
        <taxon>Fungi incertae sedis</taxon>
        <taxon>Zoopagomycota</taxon>
        <taxon>Kickxellomycotina</taxon>
        <taxon>Kickxellomycetes</taxon>
        <taxon>Kickxellales</taxon>
        <taxon>Kickxellaceae</taxon>
        <taxon>Coemansia</taxon>
    </lineage>
</organism>
<sequence>RELQQIIVDSCRVPPTHAGLLVDVYRGLTQARAQTRIFEASHGFITLRDLFRWANRHATTKAELAEHGYMLIAERVRTAEEKTVVRRAIERAFKSPRGIDVEALYSEERLRLLPEFQALQCPGVAWTAAMRRLFILTALCLRFHEPVLLVGETGCGKTTVCQMLAQAMQRQLHVVNCHQNTEASDILGGQRPVRNRQALVASAQAIISDVISKTFDGAPLSDEFSSSLLAADSPESLRRAVATLAAADPASAQSLLSSEEQMAAAGELLARAQDLFAWHDGPLVQAMRQGAVFLMDELNLADDSVLERLNSVLEPSRTLVLAEQTGGGALTAAAGFEFVATMNPGGDYGKRELSPALRNRFTELWAPTTTDTADLQMILAMRLAGIADAPACIAGILGFVEFLGQAKLLQHALSLRDYLFWADFVVKTQSCLDARTAVVHGACLVLLDSIGTQGSVFAA</sequence>
<feature type="non-terminal residue" evidence="1">
    <location>
        <position position="459"/>
    </location>
</feature>
<keyword evidence="2" id="KW-1185">Reference proteome</keyword>
<dbReference type="Proteomes" id="UP001139981">
    <property type="component" value="Unassembled WGS sequence"/>
</dbReference>
<reference evidence="1" key="1">
    <citation type="submission" date="2022-07" db="EMBL/GenBank/DDBJ databases">
        <title>Phylogenomic reconstructions and comparative analyses of Kickxellomycotina fungi.</title>
        <authorList>
            <person name="Reynolds N.K."/>
            <person name="Stajich J.E."/>
            <person name="Barry K."/>
            <person name="Grigoriev I.V."/>
            <person name="Crous P."/>
            <person name="Smith M.E."/>
        </authorList>
    </citation>
    <scope>NUCLEOTIDE SEQUENCE</scope>
    <source>
        <strain evidence="1">CBS 190363</strain>
    </source>
</reference>
<evidence type="ECO:0000313" key="1">
    <source>
        <dbReference type="EMBL" id="KAJ2884232.1"/>
    </source>
</evidence>
<proteinExistence type="predicted"/>
<comment type="caution">
    <text evidence="1">The sequence shown here is derived from an EMBL/GenBank/DDBJ whole genome shotgun (WGS) entry which is preliminary data.</text>
</comment>
<name>A0ACC1LV49_9FUNG</name>